<evidence type="ECO:0000313" key="2">
    <source>
        <dbReference type="EMBL" id="OQQ82029.1"/>
    </source>
</evidence>
<name>A0A1V9QMM3_9LACO</name>
<dbReference type="InterPro" id="IPR001387">
    <property type="entry name" value="Cro/C1-type_HTH"/>
</dbReference>
<dbReference type="SUPFAM" id="SSF47413">
    <property type="entry name" value="lambda repressor-like DNA-binding domains"/>
    <property type="match status" value="1"/>
</dbReference>
<organism evidence="2 3">
    <name type="scientific">Ligilactobacillus salivarius</name>
    <dbReference type="NCBI Taxonomy" id="1624"/>
    <lineage>
        <taxon>Bacteria</taxon>
        <taxon>Bacillati</taxon>
        <taxon>Bacillota</taxon>
        <taxon>Bacilli</taxon>
        <taxon>Lactobacillales</taxon>
        <taxon>Lactobacillaceae</taxon>
        <taxon>Ligilactobacillus</taxon>
    </lineage>
</organism>
<proteinExistence type="predicted"/>
<gene>
    <name evidence="2" type="ORF">B6U60_09250</name>
</gene>
<reference evidence="2 3" key="1">
    <citation type="submission" date="2017-03" db="EMBL/GenBank/DDBJ databases">
        <title>Phylogenomics and comparative genomics of Lactobacillus salivarius, a mammalian gut commensal.</title>
        <authorList>
            <person name="Harris H.M."/>
        </authorList>
    </citation>
    <scope>NUCLEOTIDE SEQUENCE [LARGE SCALE GENOMIC DNA]</scope>
    <source>
        <strain evidence="2 3">LMG 14477</strain>
    </source>
</reference>
<dbReference type="CDD" id="cd00093">
    <property type="entry name" value="HTH_XRE"/>
    <property type="match status" value="1"/>
</dbReference>
<dbReference type="Gene3D" id="1.10.260.40">
    <property type="entry name" value="lambda repressor-like DNA-binding domains"/>
    <property type="match status" value="1"/>
</dbReference>
<dbReference type="EMBL" id="NBEB01000097">
    <property type="protein sequence ID" value="OQQ82029.1"/>
    <property type="molecule type" value="Genomic_DNA"/>
</dbReference>
<dbReference type="Proteomes" id="UP000192638">
    <property type="component" value="Unassembled WGS sequence"/>
</dbReference>
<protein>
    <recommendedName>
        <fullName evidence="1">HTH cro/C1-type domain-containing protein</fullName>
    </recommendedName>
</protein>
<dbReference type="Pfam" id="PF01381">
    <property type="entry name" value="HTH_3"/>
    <property type="match status" value="1"/>
</dbReference>
<evidence type="ECO:0000259" key="1">
    <source>
        <dbReference type="PROSITE" id="PS50943"/>
    </source>
</evidence>
<dbReference type="InterPro" id="IPR010982">
    <property type="entry name" value="Lambda_DNA-bd_dom_sf"/>
</dbReference>
<dbReference type="AlphaFoldDB" id="A0A1V9QMM3"/>
<dbReference type="RefSeq" id="WP_081531039.1">
    <property type="nucleotide sequence ID" value="NZ_NBEB01000097.1"/>
</dbReference>
<accession>A0A1V9QMM3</accession>
<feature type="domain" description="HTH cro/C1-type" evidence="1">
    <location>
        <begin position="123"/>
        <end position="177"/>
    </location>
</feature>
<sequence length="184" mass="21075">MDTNKIYRITVRMPKELRENLIYAANKLNITSNTFMKISLYSYLNSSFFSLANATPINISKIPKDRSARINLIVDDELHTILEIHAQKYNLTINDLILYTILVSLNDYDEFVKNNINNFQSRLKIAIENKGISQAELARRSGLSRTSITDYLKGKYKAKPGAIYSLAQALDVDAFWLLGYQNNN</sequence>
<dbReference type="SMART" id="SM00530">
    <property type="entry name" value="HTH_XRE"/>
    <property type="match status" value="1"/>
</dbReference>
<dbReference type="GO" id="GO:0003677">
    <property type="term" value="F:DNA binding"/>
    <property type="evidence" value="ECO:0007669"/>
    <property type="project" value="InterPro"/>
</dbReference>
<comment type="caution">
    <text evidence="2">The sequence shown here is derived from an EMBL/GenBank/DDBJ whole genome shotgun (WGS) entry which is preliminary data.</text>
</comment>
<evidence type="ECO:0000313" key="3">
    <source>
        <dbReference type="Proteomes" id="UP000192638"/>
    </source>
</evidence>
<dbReference type="PROSITE" id="PS50943">
    <property type="entry name" value="HTH_CROC1"/>
    <property type="match status" value="1"/>
</dbReference>